<evidence type="ECO:0000256" key="2">
    <source>
        <dbReference type="ARBA" id="ARBA00006289"/>
    </source>
</evidence>
<comment type="caution">
    <text evidence="7">The sequence shown here is derived from an EMBL/GenBank/DDBJ whole genome shotgun (WGS) entry which is preliminary data.</text>
</comment>
<evidence type="ECO:0000259" key="6">
    <source>
        <dbReference type="Pfam" id="PF25789"/>
    </source>
</evidence>
<evidence type="ECO:0000256" key="3">
    <source>
        <dbReference type="ARBA" id="ARBA00022490"/>
    </source>
</evidence>
<feature type="domain" description="NAA35-like TPR repeats" evidence="6">
    <location>
        <begin position="481"/>
        <end position="832"/>
    </location>
</feature>
<organism evidence="7 8">
    <name type="scientific">Chlamydomonas eustigma</name>
    <dbReference type="NCBI Taxonomy" id="1157962"/>
    <lineage>
        <taxon>Eukaryota</taxon>
        <taxon>Viridiplantae</taxon>
        <taxon>Chlorophyta</taxon>
        <taxon>core chlorophytes</taxon>
        <taxon>Chlorophyceae</taxon>
        <taxon>CS clade</taxon>
        <taxon>Chlamydomonadales</taxon>
        <taxon>Chlamydomonadaceae</taxon>
        <taxon>Chlamydomonas</taxon>
    </lineage>
</organism>
<evidence type="ECO:0000256" key="1">
    <source>
        <dbReference type="ARBA" id="ARBA00004496"/>
    </source>
</evidence>
<name>A0A250WZ05_9CHLO</name>
<protein>
    <recommendedName>
        <fullName evidence="9">Mak10 subunit, NatC N(Alpha)-terminal acetyltransferase</fullName>
    </recommendedName>
</protein>
<dbReference type="PANTHER" id="PTHR21373">
    <property type="entry name" value="GLUCOSE REPRESSIBLE PROTEIN MAK10"/>
    <property type="match status" value="1"/>
</dbReference>
<dbReference type="STRING" id="1157962.A0A250WZ05"/>
<dbReference type="PANTHER" id="PTHR21373:SF0">
    <property type="entry name" value="N-ALPHA-ACETYLTRANSFERASE 35, NATC AUXILIARY SUBUNIT"/>
    <property type="match status" value="1"/>
</dbReference>
<proteinExistence type="inferred from homology"/>
<dbReference type="InterPro" id="IPR057983">
    <property type="entry name" value="NAA35-like_N"/>
</dbReference>
<dbReference type="EMBL" id="BEGY01000015">
    <property type="protein sequence ID" value="GAX76015.1"/>
    <property type="molecule type" value="Genomic_DNA"/>
</dbReference>
<dbReference type="Proteomes" id="UP000232323">
    <property type="component" value="Unassembled WGS sequence"/>
</dbReference>
<evidence type="ECO:0000256" key="4">
    <source>
        <dbReference type="SAM" id="MobiDB-lite"/>
    </source>
</evidence>
<feature type="region of interest" description="Disordered" evidence="4">
    <location>
        <begin position="384"/>
        <end position="454"/>
    </location>
</feature>
<evidence type="ECO:0000313" key="7">
    <source>
        <dbReference type="EMBL" id="GAX76015.1"/>
    </source>
</evidence>
<evidence type="ECO:0000259" key="5">
    <source>
        <dbReference type="Pfam" id="PF04112"/>
    </source>
</evidence>
<dbReference type="GO" id="GO:0031417">
    <property type="term" value="C:NatC complex"/>
    <property type="evidence" value="ECO:0007669"/>
    <property type="project" value="InterPro"/>
</dbReference>
<evidence type="ECO:0008006" key="9">
    <source>
        <dbReference type="Google" id="ProtNLM"/>
    </source>
</evidence>
<dbReference type="OrthoDB" id="269405at2759"/>
<keyword evidence="3" id="KW-0963">Cytoplasm</keyword>
<feature type="compositionally biased region" description="Pro residues" evidence="4">
    <location>
        <begin position="404"/>
        <end position="416"/>
    </location>
</feature>
<dbReference type="InterPro" id="IPR007244">
    <property type="entry name" value="Naa35_N"/>
</dbReference>
<feature type="region of interest" description="Disordered" evidence="4">
    <location>
        <begin position="245"/>
        <end position="293"/>
    </location>
</feature>
<reference evidence="7 8" key="1">
    <citation type="submission" date="2017-08" db="EMBL/GenBank/DDBJ databases">
        <title>Acidophilic green algal genome provides insights into adaptation to an acidic environment.</title>
        <authorList>
            <person name="Hirooka S."/>
            <person name="Hirose Y."/>
            <person name="Kanesaki Y."/>
            <person name="Higuchi S."/>
            <person name="Fujiwara T."/>
            <person name="Onuma R."/>
            <person name="Era A."/>
            <person name="Ohbayashi R."/>
            <person name="Uzuka A."/>
            <person name="Nozaki H."/>
            <person name="Yoshikawa H."/>
            <person name="Miyagishima S.Y."/>
        </authorList>
    </citation>
    <scope>NUCLEOTIDE SEQUENCE [LARGE SCALE GENOMIC DNA]</scope>
    <source>
        <strain evidence="7 8">NIES-2499</strain>
    </source>
</reference>
<dbReference type="InterPro" id="IPR057982">
    <property type="entry name" value="TPR_NAA35"/>
</dbReference>
<feature type="domain" description="NAA35-like N-terminal" evidence="5">
    <location>
        <begin position="27"/>
        <end position="164"/>
    </location>
</feature>
<feature type="compositionally biased region" description="Low complexity" evidence="4">
    <location>
        <begin position="437"/>
        <end position="450"/>
    </location>
</feature>
<sequence length="839" mass="91285">MRELNIEYIDISPLLEKAAAALPTDKGTVIHGEAFSLFEAMSAVEIGNPKMDVGMLAAPKTLDQLIADGAAPADLSPEQRLEVMERLLQMEATWQTGGSLAQTVFSCLYMLRTARIAHDVCLHAYCMAVCRSCSLIRYIIMQGGVVEEEDCNIHMFGLPLNEYQPAITPSVEEVQCFLQLETAIAFCHTMVEKPEKEGHHVVWTATRDLLSAKKDMIKGMDSILRRGKPDITSALQHFSKALSTLQQKDGSVPDTKMTEGCTSTSASTSSPLNSKDGVQGEGMSKASTKSAEAAEHLGFDDSVNRNLVIPSPPRAIKVMSRLEARNYMLSLLKHLGQVLSITSVTSYEALHTFILNFSCLKAAPLSRSVAHYLLLPQSWGLPDPALASPPAQQTEQRDGTSPSTTPPADPADPADPVPEGSISPASSSPHPHPPTPAAATPDTSPSPSTDLSGSAPHFIVSNAMIATSCGIGVEEASSLGPDVMMFLEQSVIAVGNWCQAMLMNPCRTRRRLRKALGDWGNLFDHAINADFSPEFTAFMKRTGWSWPQETISGMPPPGPLGTWVERETAGSMLQHLLMGFQLELYEAKEYIMMYWYCDVLCNCQKTATKLLLDTPPPPPKQLSKAAPKLPARKSGGKKNGPSVTPPPPAASTTLQSDGPAQLAWEQRRLFLQRDMLRLERTHFMMSGCMKAMLGIKELGLVKAPQPPFNSMAQRFDQRFAAFHGAVVRPEPLTYVDFMASVDTTGFDASKLLQMASEAFTVVRQIVKHEMSSALAQQLPVDLMHLKDMDRVAGQNMLACGVLARASSQVEGAAQQPTMNVIYDFTLLQVFPALGVKSSK</sequence>
<feature type="region of interest" description="Disordered" evidence="4">
    <location>
        <begin position="614"/>
        <end position="658"/>
    </location>
</feature>
<keyword evidence="8" id="KW-1185">Reference proteome</keyword>
<gene>
    <name evidence="7" type="ORF">CEUSTIGMA_g3458.t1</name>
</gene>
<accession>A0A250WZ05</accession>
<dbReference type="Pfam" id="PF25789">
    <property type="entry name" value="TPR_NAA35"/>
    <property type="match status" value="1"/>
</dbReference>
<dbReference type="AlphaFoldDB" id="A0A250WZ05"/>
<dbReference type="Pfam" id="PF04112">
    <property type="entry name" value="Mak10"/>
    <property type="match status" value="1"/>
</dbReference>
<evidence type="ECO:0000313" key="8">
    <source>
        <dbReference type="Proteomes" id="UP000232323"/>
    </source>
</evidence>
<comment type="similarity">
    <text evidence="2">Belongs to the MAK10 family.</text>
</comment>
<comment type="subcellular location">
    <subcellularLocation>
        <location evidence="1">Cytoplasm</location>
    </subcellularLocation>
</comment>